<dbReference type="Proteomes" id="UP000198372">
    <property type="component" value="Unassembled WGS sequence"/>
</dbReference>
<feature type="compositionally biased region" description="Polar residues" evidence="1">
    <location>
        <begin position="254"/>
        <end position="264"/>
    </location>
</feature>
<accession>A0A238FMI7</accession>
<name>A0A238FMI7_9BASI</name>
<reference evidence="3" key="1">
    <citation type="submission" date="2016-09" db="EMBL/GenBank/DDBJ databases">
        <authorList>
            <person name="Jeantristanb JTB J.-T."/>
            <person name="Ricardo R."/>
        </authorList>
    </citation>
    <scope>NUCLEOTIDE SEQUENCE [LARGE SCALE GENOMIC DNA]</scope>
</reference>
<evidence type="ECO:0000313" key="3">
    <source>
        <dbReference type="Proteomes" id="UP000198372"/>
    </source>
</evidence>
<feature type="compositionally biased region" description="Basic and acidic residues" evidence="1">
    <location>
        <begin position="332"/>
        <end position="342"/>
    </location>
</feature>
<dbReference type="OrthoDB" id="2536855at2759"/>
<dbReference type="EMBL" id="FMSP01000024">
    <property type="protein sequence ID" value="SCV74972.1"/>
    <property type="molecule type" value="Genomic_DNA"/>
</dbReference>
<protein>
    <submittedName>
        <fullName evidence="2">BQ2448_8001 protein</fullName>
    </submittedName>
</protein>
<keyword evidence="3" id="KW-1185">Reference proteome</keyword>
<feature type="compositionally biased region" description="Low complexity" evidence="1">
    <location>
        <begin position="138"/>
        <end position="148"/>
    </location>
</feature>
<feature type="region of interest" description="Disordered" evidence="1">
    <location>
        <begin position="292"/>
        <end position="404"/>
    </location>
</feature>
<feature type="region of interest" description="Disordered" evidence="1">
    <location>
        <begin position="138"/>
        <end position="171"/>
    </location>
</feature>
<proteinExistence type="predicted"/>
<evidence type="ECO:0000313" key="2">
    <source>
        <dbReference type="EMBL" id="SCV74972.1"/>
    </source>
</evidence>
<sequence>MDTSRGATINGRPVRDQAEAARWIEGVIKTQMESTLSTEGGSLSVPCHQPLLRPSAEQSKRARSPQPHSMLCETLSMAGPADLFQSHHSIDKHLLMQANAKLMRHATFGMYIGVLVGPAYIFRQRFTAGWRAATKASAGGAATSATATPPRLFYPTKNSDPTGRGAANGPQAAKSKMSYITRGVGLGLLGGFIGSQIGVVTGTRAAQNLIKESGQEARIAAKLKKAMDQSVLEIRQGSTGLETASNPLLKRSTPLGTVNDSSSAIDGPPGGMIEDVPHDDAAADDRDAFLSQDGSVVPNRRSSTAQSADPSAPSRWEELRKSRAAPPSSWDTIRESSSRKDVPSAAPADISSGDGQNQGQLPSLGSSAADREARRRKFEELMEQERRGVDNVGSDQSFDERKWK</sequence>
<feature type="compositionally biased region" description="Basic and acidic residues" evidence="1">
    <location>
        <begin position="369"/>
        <end position="389"/>
    </location>
</feature>
<dbReference type="AlphaFoldDB" id="A0A238FMI7"/>
<gene>
    <name evidence="2" type="ORF">BQ2448_8001</name>
</gene>
<feature type="compositionally biased region" description="Polar residues" evidence="1">
    <location>
        <begin position="300"/>
        <end position="309"/>
    </location>
</feature>
<evidence type="ECO:0000256" key="1">
    <source>
        <dbReference type="SAM" id="MobiDB-lite"/>
    </source>
</evidence>
<feature type="region of interest" description="Disordered" evidence="1">
    <location>
        <begin position="243"/>
        <end position="279"/>
    </location>
</feature>
<feature type="compositionally biased region" description="Polar residues" evidence="1">
    <location>
        <begin position="353"/>
        <end position="366"/>
    </location>
</feature>
<organism evidence="2 3">
    <name type="scientific">Microbotryum intermedium</name>
    <dbReference type="NCBI Taxonomy" id="269621"/>
    <lineage>
        <taxon>Eukaryota</taxon>
        <taxon>Fungi</taxon>
        <taxon>Dikarya</taxon>
        <taxon>Basidiomycota</taxon>
        <taxon>Pucciniomycotina</taxon>
        <taxon>Microbotryomycetes</taxon>
        <taxon>Microbotryales</taxon>
        <taxon>Microbotryaceae</taxon>
        <taxon>Microbotryum</taxon>
    </lineage>
</organism>